<proteinExistence type="predicted"/>
<evidence type="ECO:0000259" key="2">
    <source>
        <dbReference type="PROSITE" id="PS51767"/>
    </source>
</evidence>
<dbReference type="Proteomes" id="UP000004810">
    <property type="component" value="Unassembled WGS sequence"/>
</dbReference>
<dbReference type="AlphaFoldDB" id="J9EGZ8"/>
<dbReference type="Pfam" id="PF00026">
    <property type="entry name" value="Asp"/>
    <property type="match status" value="1"/>
</dbReference>
<name>J9EGZ8_WUCBA</name>
<evidence type="ECO:0000313" key="3">
    <source>
        <dbReference type="EMBL" id="EJW76292.1"/>
    </source>
</evidence>
<sequence length="67" mass="7703">MKLTVIFCTLLVTQLFAEYQIDLYPVHDKLKHRTGYALNVIIGKPGKEFRVLLDTLTSLLWVPGTNR</sequence>
<dbReference type="Gene3D" id="2.40.70.10">
    <property type="entry name" value="Acid Proteases"/>
    <property type="match status" value="1"/>
</dbReference>
<protein>
    <recommendedName>
        <fullName evidence="2">Peptidase A1 domain-containing protein</fullName>
    </recommendedName>
</protein>
<comment type="caution">
    <text evidence="3">The sequence shown here is derived from an EMBL/GenBank/DDBJ whole genome shotgun (WGS) entry which is preliminary data.</text>
</comment>
<dbReference type="InterPro" id="IPR021109">
    <property type="entry name" value="Peptidase_aspartic_dom_sf"/>
</dbReference>
<keyword evidence="1" id="KW-0732">Signal</keyword>
<dbReference type="EMBL" id="ADBV01009290">
    <property type="protein sequence ID" value="EJW76292.1"/>
    <property type="molecule type" value="Genomic_DNA"/>
</dbReference>
<feature type="signal peptide" evidence="1">
    <location>
        <begin position="1"/>
        <end position="17"/>
    </location>
</feature>
<reference evidence="4" key="1">
    <citation type="submission" date="2012-08" db="EMBL/GenBank/DDBJ databases">
        <title>The Genome Sequence of Wuchereria bancrofti.</title>
        <authorList>
            <person name="Nutman T.B."/>
            <person name="Fink D.L."/>
            <person name="Russ C."/>
            <person name="Young S."/>
            <person name="Zeng Q."/>
            <person name="Koehrsen M."/>
            <person name="Alvarado L."/>
            <person name="Berlin A."/>
            <person name="Chapman S.B."/>
            <person name="Chen Z."/>
            <person name="Freedman E."/>
            <person name="Gellesch M."/>
            <person name="Goldberg J."/>
            <person name="Griggs A."/>
            <person name="Gujja S."/>
            <person name="Heilman E.R."/>
            <person name="Heiman D."/>
            <person name="Hepburn T."/>
            <person name="Howarth C."/>
            <person name="Jen D."/>
            <person name="Larson L."/>
            <person name="Lewis B."/>
            <person name="Mehta T."/>
            <person name="Park D."/>
            <person name="Pearson M."/>
            <person name="Roberts A."/>
            <person name="Saif S."/>
            <person name="Shea T."/>
            <person name="Shenoy N."/>
            <person name="Sisk P."/>
            <person name="Stolte C."/>
            <person name="Sykes S."/>
            <person name="Walk T."/>
            <person name="White J."/>
            <person name="Yandava C."/>
            <person name="Haas B."/>
            <person name="Henn M.R."/>
            <person name="Nusbaum C."/>
            <person name="Birren B."/>
        </authorList>
    </citation>
    <scope>NUCLEOTIDE SEQUENCE [LARGE SCALE GENOMIC DNA]</scope>
    <source>
        <strain evidence="4">NA</strain>
    </source>
</reference>
<gene>
    <name evidence="3" type="ORF">WUBG_12798</name>
</gene>
<evidence type="ECO:0000313" key="4">
    <source>
        <dbReference type="Proteomes" id="UP000004810"/>
    </source>
</evidence>
<feature type="chain" id="PRO_5003823438" description="Peptidase A1 domain-containing protein" evidence="1">
    <location>
        <begin position="18"/>
        <end position="67"/>
    </location>
</feature>
<organism evidence="3 4">
    <name type="scientific">Wuchereria bancrofti</name>
    <dbReference type="NCBI Taxonomy" id="6293"/>
    <lineage>
        <taxon>Eukaryota</taxon>
        <taxon>Metazoa</taxon>
        <taxon>Ecdysozoa</taxon>
        <taxon>Nematoda</taxon>
        <taxon>Chromadorea</taxon>
        <taxon>Rhabditida</taxon>
        <taxon>Spirurina</taxon>
        <taxon>Spiruromorpha</taxon>
        <taxon>Filarioidea</taxon>
        <taxon>Onchocercidae</taxon>
        <taxon>Wuchereria</taxon>
    </lineage>
</organism>
<feature type="non-terminal residue" evidence="3">
    <location>
        <position position="67"/>
    </location>
</feature>
<evidence type="ECO:0000256" key="1">
    <source>
        <dbReference type="SAM" id="SignalP"/>
    </source>
</evidence>
<feature type="domain" description="Peptidase A1" evidence="2">
    <location>
        <begin position="36"/>
        <end position="67"/>
    </location>
</feature>
<dbReference type="PROSITE" id="PS51767">
    <property type="entry name" value="PEPTIDASE_A1"/>
    <property type="match status" value="1"/>
</dbReference>
<accession>J9EGZ8</accession>
<dbReference type="SUPFAM" id="SSF50630">
    <property type="entry name" value="Acid proteases"/>
    <property type="match status" value="1"/>
</dbReference>
<dbReference type="InterPro" id="IPR033121">
    <property type="entry name" value="PEPTIDASE_A1"/>
</dbReference>